<dbReference type="AlphaFoldDB" id="S6CAI6"/>
<evidence type="ECO:0000256" key="1">
    <source>
        <dbReference type="SAM" id="MobiDB-lite"/>
    </source>
</evidence>
<feature type="region of interest" description="Disordered" evidence="1">
    <location>
        <begin position="46"/>
        <end position="78"/>
    </location>
</feature>
<sequence>MKLTTGIPRTQSRKRSIAIVLYLTVATMCLSQVTYDVSANELAEVEDTLSSNTESHEQTTTSELNRPENSIEDTTRNTAGKRHSLFSLSYRVSYFM</sequence>
<organism evidence="2">
    <name type="scientific">Babesia bovis</name>
    <dbReference type="NCBI Taxonomy" id="5865"/>
    <lineage>
        <taxon>Eukaryota</taxon>
        <taxon>Sar</taxon>
        <taxon>Alveolata</taxon>
        <taxon>Apicomplexa</taxon>
        <taxon>Aconoidasida</taxon>
        <taxon>Piroplasmida</taxon>
        <taxon>Babesiidae</taxon>
        <taxon>Babesia</taxon>
    </lineage>
</organism>
<proteinExistence type="evidence at transcript level"/>
<dbReference type="EMBL" id="AK442071">
    <property type="protein sequence ID" value="BAN65865.1"/>
    <property type="molecule type" value="mRNA"/>
</dbReference>
<name>S6CAI6_BABBO</name>
<evidence type="ECO:0000313" key="2">
    <source>
        <dbReference type="EMBL" id="BAN65865.1"/>
    </source>
</evidence>
<protein>
    <submittedName>
        <fullName evidence="2">Uncharacterized protein</fullName>
    </submittedName>
</protein>
<reference evidence="2" key="1">
    <citation type="journal article" date="2014" name="BMC Genomics">
        <title>The Babesia bovis gene and promoter model: an update from full-length EST analysis.</title>
        <authorList>
            <person name="Yamagishi J."/>
            <person name="Wakaguri H."/>
            <person name="Yokoyama N."/>
            <person name="Yamashita R."/>
            <person name="Suzuki Y."/>
            <person name="Xuan X."/>
            <person name="Igarashi I."/>
        </authorList>
    </citation>
    <scope>NUCLEOTIDE SEQUENCE</scope>
    <source>
        <strain evidence="2">Texas</strain>
    </source>
</reference>
<accession>S6CAI6</accession>
<feature type="compositionally biased region" description="Polar residues" evidence="1">
    <location>
        <begin position="48"/>
        <end position="68"/>
    </location>
</feature>